<comment type="caution">
    <text evidence="1">The sequence shown here is derived from an EMBL/GenBank/DDBJ whole genome shotgun (WGS) entry which is preliminary data.</text>
</comment>
<evidence type="ECO:0000313" key="2">
    <source>
        <dbReference type="Proteomes" id="UP001157126"/>
    </source>
</evidence>
<gene>
    <name evidence="1" type="ORF">GCM10025883_23550</name>
</gene>
<name>A0ABQ6IQV8_9MICO</name>
<protein>
    <submittedName>
        <fullName evidence="1">Uncharacterized protein</fullName>
    </submittedName>
</protein>
<dbReference type="EMBL" id="BSUO01000001">
    <property type="protein sequence ID" value="GMA40310.1"/>
    <property type="molecule type" value="Genomic_DNA"/>
</dbReference>
<accession>A0ABQ6IQV8</accession>
<evidence type="ECO:0000313" key="1">
    <source>
        <dbReference type="EMBL" id="GMA40310.1"/>
    </source>
</evidence>
<dbReference type="Proteomes" id="UP001157126">
    <property type="component" value="Unassembled WGS sequence"/>
</dbReference>
<reference evidence="2" key="1">
    <citation type="journal article" date="2019" name="Int. J. Syst. Evol. Microbiol.">
        <title>The Global Catalogue of Microorganisms (GCM) 10K type strain sequencing project: providing services to taxonomists for standard genome sequencing and annotation.</title>
        <authorList>
            <consortium name="The Broad Institute Genomics Platform"/>
            <consortium name="The Broad Institute Genome Sequencing Center for Infectious Disease"/>
            <person name="Wu L."/>
            <person name="Ma J."/>
        </authorList>
    </citation>
    <scope>NUCLEOTIDE SEQUENCE [LARGE SCALE GENOMIC DNA]</scope>
    <source>
        <strain evidence="2">NBRC 113072</strain>
    </source>
</reference>
<sequence length="218" mass="23477">MGMQTRYLGALTITPSLCQEEVTWLRAHQQTEFALHPHDPYPAAMNPRAERAHAFATGAVPASGTRDSRTPRWVDWAPSVDGTHLRWQEADKSNAPIPEITYLIEHFLKPGAHAASDGRKDFEKFTFDHVVEGTIAAERSDGRLYLIEAVDNVVREIVLVRGAAEWGSADSSHDAGPSGAALTRPVETSSSSLLVVEVGEGEGQGVGAEGLAVAVERG</sequence>
<keyword evidence="2" id="KW-1185">Reference proteome</keyword>
<proteinExistence type="predicted"/>
<dbReference type="RefSeq" id="WP_284304039.1">
    <property type="nucleotide sequence ID" value="NZ_BSUO01000001.1"/>
</dbReference>
<organism evidence="1 2">
    <name type="scientific">Mobilicoccus caccae</name>
    <dbReference type="NCBI Taxonomy" id="1859295"/>
    <lineage>
        <taxon>Bacteria</taxon>
        <taxon>Bacillati</taxon>
        <taxon>Actinomycetota</taxon>
        <taxon>Actinomycetes</taxon>
        <taxon>Micrococcales</taxon>
        <taxon>Dermatophilaceae</taxon>
        <taxon>Mobilicoccus</taxon>
    </lineage>
</organism>